<name>A0A4V6ALB7_9FLAO</name>
<dbReference type="Proteomes" id="UP000306552">
    <property type="component" value="Unassembled WGS sequence"/>
</dbReference>
<dbReference type="SUPFAM" id="SSF53474">
    <property type="entry name" value="alpha/beta-Hydrolases"/>
    <property type="match status" value="1"/>
</dbReference>
<protein>
    <submittedName>
        <fullName evidence="1">Alpha/beta hydrolase</fullName>
    </submittedName>
</protein>
<accession>A0A4V6ALB7</accession>
<organism evidence="1 2">
    <name type="scientific">Mesohalobacter halotolerans</name>
    <dbReference type="NCBI Taxonomy" id="1883405"/>
    <lineage>
        <taxon>Bacteria</taxon>
        <taxon>Pseudomonadati</taxon>
        <taxon>Bacteroidota</taxon>
        <taxon>Flavobacteriia</taxon>
        <taxon>Flavobacteriales</taxon>
        <taxon>Flavobacteriaceae</taxon>
        <taxon>Mesohalobacter</taxon>
    </lineage>
</organism>
<dbReference type="Gene3D" id="3.40.50.1820">
    <property type="entry name" value="alpha/beta hydrolase"/>
    <property type="match status" value="1"/>
</dbReference>
<keyword evidence="1" id="KW-0378">Hydrolase</keyword>
<dbReference type="OrthoDB" id="659408at2"/>
<dbReference type="EMBL" id="SWMU01000004">
    <property type="protein sequence ID" value="TKS55825.1"/>
    <property type="molecule type" value="Genomic_DNA"/>
</dbReference>
<comment type="caution">
    <text evidence="1">The sequence shown here is derived from an EMBL/GenBank/DDBJ whole genome shotgun (WGS) entry which is preliminary data.</text>
</comment>
<evidence type="ECO:0000313" key="2">
    <source>
        <dbReference type="Proteomes" id="UP000306552"/>
    </source>
</evidence>
<gene>
    <name evidence="1" type="ORF">FCN74_10300</name>
</gene>
<dbReference type="InterPro" id="IPR029058">
    <property type="entry name" value="AB_hydrolase_fold"/>
</dbReference>
<reference evidence="1 2" key="1">
    <citation type="submission" date="2019-04" db="EMBL/GenBank/DDBJ databases">
        <title>Psychroflexus halotolerans sp. nov., isolated from a marine solar saltern.</title>
        <authorList>
            <person name="Feng X."/>
        </authorList>
    </citation>
    <scope>NUCLEOTIDE SEQUENCE [LARGE SCALE GENOMIC DNA]</scope>
    <source>
        <strain evidence="1 2">WDS2C27</strain>
    </source>
</reference>
<dbReference type="AlphaFoldDB" id="A0A4V6ALB7"/>
<keyword evidence="2" id="KW-1185">Reference proteome</keyword>
<dbReference type="GO" id="GO:0016787">
    <property type="term" value="F:hydrolase activity"/>
    <property type="evidence" value="ECO:0007669"/>
    <property type="project" value="UniProtKB-KW"/>
</dbReference>
<sequence length="221" mass="25893">MPGMAANPSIFEHIKLDNSRFDTHWLSWQIPIEGESIQDYAQRMLSHIKHEKPILIGVSFGGVLVQEIAKLIEVERLIIISSVKQSLEIPKHMKLARETGVYKYLPFGLLNYINEIEKLPVGNIIRKRLKLYKQYLSVNDKVYLDWAVKEMVCWNQNEPMENVIHIHGDMDKVFSIKNIKQCIIVKDGTHIMILNRFRWFNEHLPELIEHGIIKEKNNVEN</sequence>
<evidence type="ECO:0000313" key="1">
    <source>
        <dbReference type="EMBL" id="TKS55825.1"/>
    </source>
</evidence>
<proteinExistence type="predicted"/>